<dbReference type="GO" id="GO:0016242">
    <property type="term" value="P:negative regulation of macroautophagy"/>
    <property type="evidence" value="ECO:0007669"/>
    <property type="project" value="TreeGrafter"/>
</dbReference>
<evidence type="ECO:0000256" key="7">
    <source>
        <dbReference type="ARBA" id="ARBA00022840"/>
    </source>
</evidence>
<dbReference type="Gene3D" id="3.30.420.10">
    <property type="entry name" value="Ribonuclease H-like superfamily/Ribonuclease H"/>
    <property type="match status" value="1"/>
</dbReference>
<dbReference type="InterPro" id="IPR036738">
    <property type="entry name" value="FRB_sf"/>
</dbReference>
<keyword evidence="8" id="KW-0131">Cell cycle</keyword>
<dbReference type="SUPFAM" id="SSF53098">
    <property type="entry name" value="Ribonuclease H-like"/>
    <property type="match status" value="1"/>
</dbReference>
<dbReference type="Pfam" id="PF00454">
    <property type="entry name" value="PI3_PI4_kinase"/>
    <property type="match status" value="1"/>
</dbReference>
<evidence type="ECO:0000259" key="14">
    <source>
        <dbReference type="PROSITE" id="PS51189"/>
    </source>
</evidence>
<evidence type="ECO:0000259" key="15">
    <source>
        <dbReference type="PROSITE" id="PS51190"/>
    </source>
</evidence>
<feature type="domain" description="FATC" evidence="15">
    <location>
        <begin position="2651"/>
        <end position="2683"/>
    </location>
</feature>
<dbReference type="GO" id="GO:2000243">
    <property type="term" value="P:positive regulation of reproductive process"/>
    <property type="evidence" value="ECO:0007669"/>
    <property type="project" value="UniProtKB-ARBA"/>
</dbReference>
<dbReference type="SUPFAM" id="SSF48452">
    <property type="entry name" value="TPR-like"/>
    <property type="match status" value="1"/>
</dbReference>
<feature type="region of interest" description="Disordered" evidence="12">
    <location>
        <begin position="1407"/>
        <end position="1428"/>
    </location>
</feature>
<dbReference type="FunFam" id="1.10.1070.11:FF:000007">
    <property type="entry name" value="Serine/threonine-protein kinase TOR"/>
    <property type="match status" value="1"/>
</dbReference>
<evidence type="ECO:0000256" key="1">
    <source>
        <dbReference type="ARBA" id="ARBA00011031"/>
    </source>
</evidence>
<organism evidence="16 17">
    <name type="scientific">Paralvinella palmiformis</name>
    <dbReference type="NCBI Taxonomy" id="53620"/>
    <lineage>
        <taxon>Eukaryota</taxon>
        <taxon>Metazoa</taxon>
        <taxon>Spiralia</taxon>
        <taxon>Lophotrochozoa</taxon>
        <taxon>Annelida</taxon>
        <taxon>Polychaeta</taxon>
        <taxon>Sedentaria</taxon>
        <taxon>Canalipalpata</taxon>
        <taxon>Terebellida</taxon>
        <taxon>Terebelliformia</taxon>
        <taxon>Alvinellidae</taxon>
        <taxon>Paralvinella</taxon>
    </lineage>
</organism>
<dbReference type="Pfam" id="PF11865">
    <property type="entry name" value="mTOR_dom"/>
    <property type="match status" value="1"/>
</dbReference>
<dbReference type="PROSITE" id="PS00916">
    <property type="entry name" value="PI3_4_KINASE_2"/>
    <property type="match status" value="1"/>
</dbReference>
<protein>
    <recommendedName>
        <fullName evidence="2">non-specific serine/threonine protein kinase</fullName>
        <ecNumber evidence="2">2.7.11.1</ecNumber>
    </recommendedName>
</protein>
<dbReference type="GO" id="GO:0003676">
    <property type="term" value="F:nucleic acid binding"/>
    <property type="evidence" value="ECO:0007669"/>
    <property type="project" value="InterPro"/>
</dbReference>
<accession>A0AAD9J1K8</accession>
<dbReference type="Gene3D" id="1.20.120.150">
    <property type="entry name" value="FKBP12-rapamycin binding domain"/>
    <property type="match status" value="1"/>
</dbReference>
<dbReference type="InterPro" id="IPR024585">
    <property type="entry name" value="mTOR_dom"/>
</dbReference>
<dbReference type="GO" id="GO:0031931">
    <property type="term" value="C:TORC1 complex"/>
    <property type="evidence" value="ECO:0007669"/>
    <property type="project" value="UniProtKB-ARBA"/>
</dbReference>
<comment type="caution">
    <text evidence="16">The sequence shown here is derived from an EMBL/GenBank/DDBJ whole genome shotgun (WGS) entry which is preliminary data.</text>
</comment>
<sequence>MQQFVSGLRSRHEETRTKAAKELQHYVSTELREVSPDDLTAFMDDFNHQIFEMVSSQDVNEKKGGILAIVSLIGVDVGNTSTRISRFANNLRNLLPSNDVTVMEMAAKAVGRLALASGTYTAEYVEFEVKRAFEWLMADRHEGKRLAAGTSKDFPLVKLNPFAIDKGLEGLVGMPTSVKRLRSGDLIIEVSKRSHSKNLLRSKMLANCPIKVIPHRSLNSKKGVIRCRDLADTSEEEILDNLSQQGITEKPSKVPIHKEPVSKAVSTMTVANRAQSEAIENFEIENPLVLSILELHSAFKTLQKDVVFCWVPSHVGIHGNEIADKAAKTALKGRKINIPLPFTDFRSYHKAILRKQWSILVLVLRELAVCTPTFFFQQIQQFFDCIFNAVRDPKPNIREMAVKALRAALIVTSQRETKQKEKQQYYLQCFQEVEHQYDEAYAREKKMNKDDWSHGSLLIINELLRCSNVEGERLRQEMEEVYQQQQQHDKTYKDIHQMSKFPFSTLMQSFQKRSTLDSIHFGTHNLEQKSTMFESKTCKDLMHDNYSRICRIVLRLRGSRNIYTQQTLLVVLPRLAAFNPRIFATNFLDDTMTHLLSSLKRERERALAFQAIGLLAVSVELERDLNRHLRRIMDVIKTALPSRDIPQKRQKNLVVEPAIFTCISMLARAVGTLIMADIRDLLEPMLAVGLSPALTAALRELAKRIPPLRKDIQDGLLKMLSMVLMGRPLRHPGAPKISQSSIPGSVSSGNLTELADVSSITLALRTLGSFDFEGHSLTQFVRHCAEHFLSHDHKDIRMEAVRTCSRLLTPSLNLLARPHGHVSMTAMNTVGDVLTKLLVVGITDSDPDIRYCVLISLDERFDPHLAQAENLSALFVALNDEVFEIRELAICTIGRLSSLNPAYVMPYLRKVLIQILTELEHSGLGRNKEQAARMLGHLVSRAPRLIRPYMEPILKVLIPKLKDPDPNPGVLISVLLAIGEQAQVSGAEMTRWMEDLLPIIIDMLQDSSSVQKREVALWTLGQLIESTGYVVEPYKKYPHLLEILLNFLKTEQALNIRREAVRVLGLLGALDPYKHKVNLGQINMSSHSGAVLSMSEPKANQDADQKGEYSTSEMLVNMSSSSLEEFYPAIAIATLMRIIRDPSLSQHHTMVVQAITFIFKSLGIKCVPFIAQVIPAYLHVIRTSDSTFREFLFQQLGVIIAIVKQHIRNYLDDIFGLIKDYWTLNSPMQNTIIHLIEQIVGALGTEFKIYLPQIIPQVLRVFMHDNTQGRVVTAKLLEALQLFGANLDDYLHLLLPPIVRLFDSQDIPITVRRSALETIDRLTDTLDLTDYASRIIHPLVRTLDTTSDLHKPAMDTLTSLVVQLGRKYQIFIPMVNKVLTRHKISHQGYDKLLSKIIKGSTIAEEEEDPLLTKHRQQRHKRAENAAADQSMEAATIKKLHVSSANLHRAWIATRRVSKDDWLEWLRRLSIELLKESPSPALRSCWALAQTYNPLARDLFNAAFVSCWTELTETQQDELIVSLEHALTSQDIPEITQTLLNLAEFMEHCDKGPLPLDSSLLGERAMKCRAYAKALHYKEDEFHRGPKTQILESLISINNKLQQPEAAAGVLQFAMKHHKTEIKVQERWYEKLHEWEKAFEAYNSKREQCPDDMNYLLGEMRCLEALGEWENLYQLAYERWPMVSENDKQMMARMASAAAWGLGQWDNMEEYTCMIPRDSYDGAFYRAVLALHNDHYTQAQQCIDKARDILDTELTAMAGESYNRAYGAMVNVQMLSELEEVIQYKLVPERQDAIKQMWWLRLQGCQRVVEDWQRIIQVRSLVMEPQDDMKTWLKYASLCRKSGRLVPSHKTLVKLLGVDPEKHPGSPLPTAPAQVTFAYIKHMWQSHDRDEAFLQLKGFVQNSLVTQTAATENNTQKQDLSKLLAKCYLKLGDWQENLQGINEASVPQVIQWYSKATEHDKNWYKAWHSYAYMNYEAVLFYKQQKDQQEGSTVSTDDITVDDTHSNMDVNMSKLHRFCIAAVKGFFHSIALSNGSSLQDTLRLLTLWFEYGQLEVYDALVDGIKTTQIDNWLQVIPQLIARIDTPRQPVGQLIHQLLMEIGKHHPQALIYPLTVASKSNSPARYAAANKVLKNMCEHSNTLVQQAILVSEELIRVAILWHELWHEGLEEASRLYFGERNVKGMFATLEPLHQIMERGPQTLKETSFNQAYGRDLMEAQDWCKKYQRSGNVKDLTQAWDLYYHVFRRISKQLPQLTSLELQYVSPKLLMCHDLELAVPGTYDPHQPVVRINRVQSSLQVITSKQRPRKLSIFGSNGQEYMFLLKGHEDLRQDERVMQLFGLVNLLLLNNPDTFRRNLTIQRYSIIPLSTNSGLIGWVPHCDTLHSLIRDYREKKKILLNIEHRIMLRMAPDYDHLTLMQKVEVFEHALNNTNGDDLAKILWFKSPSSEVWFDRRTNYTRSLAVMSMVGYVLGLGDRHPSNLMLDRMSGKITHIDFGDCFEVAMTREKFPEKIPFRLTRMLINAMEVTGIDGNYRMTCESVMAVLRSHKDSVMAVLEAFVYDPLLNWRLMDANVKDKRGSRAVQEACSGSQEPGDMLQGIEMSQGAGGHKKTGGDASPFTGEEGSQPEALNKKAISIVTRVRDKLTGRDFATDESIDVPKQVDQLIKQATSHENLCQCYIGWQSELEQERTVANTFITEAILTGF</sequence>
<evidence type="ECO:0000256" key="9">
    <source>
        <dbReference type="ARBA" id="ARBA00047899"/>
    </source>
</evidence>
<dbReference type="Pfam" id="PF02259">
    <property type="entry name" value="FAT"/>
    <property type="match status" value="1"/>
</dbReference>
<keyword evidence="5" id="KW-0547">Nucleotide-binding</keyword>
<evidence type="ECO:0000256" key="12">
    <source>
        <dbReference type="SAM" id="MobiDB-lite"/>
    </source>
</evidence>
<dbReference type="Gene3D" id="1.10.1070.11">
    <property type="entry name" value="Phosphatidylinositol 3-/4-kinase, catalytic domain"/>
    <property type="match status" value="1"/>
</dbReference>
<dbReference type="InterPro" id="IPR014009">
    <property type="entry name" value="PIK_FAT"/>
</dbReference>
<dbReference type="GO" id="GO:0044877">
    <property type="term" value="F:protein-containing complex binding"/>
    <property type="evidence" value="ECO:0007669"/>
    <property type="project" value="InterPro"/>
</dbReference>
<evidence type="ECO:0000256" key="11">
    <source>
        <dbReference type="PROSITE-ProRule" id="PRU00103"/>
    </source>
</evidence>
<name>A0AAD9J1K8_9ANNE</name>
<dbReference type="SUPFAM" id="SSF56112">
    <property type="entry name" value="Protein kinase-like (PK-like)"/>
    <property type="match status" value="1"/>
</dbReference>
<evidence type="ECO:0000256" key="3">
    <source>
        <dbReference type="ARBA" id="ARBA00022679"/>
    </source>
</evidence>
<dbReference type="PROSITE" id="PS50290">
    <property type="entry name" value="PI3_4_KINASE_3"/>
    <property type="match status" value="1"/>
</dbReference>
<keyword evidence="6" id="KW-0418">Kinase</keyword>
<comment type="similarity">
    <text evidence="1">Belongs to the PI3/PI4-kinase family.</text>
</comment>
<dbReference type="InterPro" id="IPR036397">
    <property type="entry name" value="RNaseH_sf"/>
</dbReference>
<dbReference type="Gene3D" id="1.25.40.10">
    <property type="entry name" value="Tetratricopeptide repeat domain"/>
    <property type="match status" value="1"/>
</dbReference>
<dbReference type="GO" id="GO:0045787">
    <property type="term" value="P:positive regulation of cell cycle"/>
    <property type="evidence" value="ECO:0007669"/>
    <property type="project" value="UniProtKB-ARBA"/>
</dbReference>
<keyword evidence="17" id="KW-1185">Reference proteome</keyword>
<evidence type="ECO:0000256" key="2">
    <source>
        <dbReference type="ARBA" id="ARBA00012513"/>
    </source>
</evidence>
<dbReference type="Gene3D" id="1.25.10.10">
    <property type="entry name" value="Leucine-rich Repeat Variant"/>
    <property type="match status" value="3"/>
</dbReference>
<dbReference type="CDD" id="cd05169">
    <property type="entry name" value="PIKKc_TOR"/>
    <property type="match status" value="1"/>
</dbReference>
<dbReference type="SMART" id="SM00146">
    <property type="entry name" value="PI3Kc"/>
    <property type="match status" value="1"/>
</dbReference>
<dbReference type="InterPro" id="IPR036940">
    <property type="entry name" value="PI3/4_kinase_cat_sf"/>
</dbReference>
<feature type="repeat" description="HEAT" evidence="11">
    <location>
        <begin position="1294"/>
        <end position="1334"/>
    </location>
</feature>
<dbReference type="InterPro" id="IPR016024">
    <property type="entry name" value="ARM-type_fold"/>
</dbReference>
<dbReference type="PROSITE" id="PS00915">
    <property type="entry name" value="PI3_4_KINASE_1"/>
    <property type="match status" value="1"/>
</dbReference>
<feature type="region of interest" description="Disordered" evidence="12">
    <location>
        <begin position="2600"/>
        <end position="2625"/>
    </location>
</feature>
<evidence type="ECO:0000313" key="17">
    <source>
        <dbReference type="Proteomes" id="UP001208570"/>
    </source>
</evidence>
<dbReference type="FunFam" id="3.30.1010.10:FF:000004">
    <property type="entry name" value="Serine/threonine-protein kinase TOR"/>
    <property type="match status" value="1"/>
</dbReference>
<dbReference type="InterPro" id="IPR003151">
    <property type="entry name" value="PIK-rel_kinase_FAT"/>
</dbReference>
<dbReference type="Pfam" id="PF02260">
    <property type="entry name" value="FATC"/>
    <property type="match status" value="1"/>
</dbReference>
<dbReference type="PANTHER" id="PTHR11139">
    <property type="entry name" value="ATAXIA TELANGIECTASIA MUTATED ATM -RELATED"/>
    <property type="match status" value="1"/>
</dbReference>
<dbReference type="InterPro" id="IPR057564">
    <property type="entry name" value="HEAT_ATR"/>
</dbReference>
<dbReference type="Pfam" id="PF08771">
    <property type="entry name" value="FRB_dom"/>
    <property type="match status" value="1"/>
</dbReference>
<dbReference type="SMART" id="SM01346">
    <property type="entry name" value="DUF3385"/>
    <property type="match status" value="1"/>
</dbReference>
<dbReference type="InterPro" id="IPR011009">
    <property type="entry name" value="Kinase-like_dom_sf"/>
</dbReference>
<dbReference type="SUPFAM" id="SSF48371">
    <property type="entry name" value="ARM repeat"/>
    <property type="match status" value="2"/>
</dbReference>
<dbReference type="GO" id="GO:0038202">
    <property type="term" value="P:TORC1 signaling"/>
    <property type="evidence" value="ECO:0007669"/>
    <property type="project" value="TreeGrafter"/>
</dbReference>
<dbReference type="InterPro" id="IPR009076">
    <property type="entry name" value="FRB_dom"/>
</dbReference>
<dbReference type="InterPro" id="IPR000403">
    <property type="entry name" value="PI3/4_kinase_cat_dom"/>
</dbReference>
<dbReference type="InterPro" id="IPR012337">
    <property type="entry name" value="RNaseH-like_sf"/>
</dbReference>
<dbReference type="EC" id="2.7.11.1" evidence="2"/>
<evidence type="ECO:0000256" key="8">
    <source>
        <dbReference type="ARBA" id="ARBA00023306"/>
    </source>
</evidence>
<dbReference type="PANTHER" id="PTHR11139:SF9">
    <property type="entry name" value="SERINE_THREONINE-PROTEIN KINASE MTOR"/>
    <property type="match status" value="1"/>
</dbReference>
<dbReference type="PROSITE" id="PS51190">
    <property type="entry name" value="FATC"/>
    <property type="match status" value="1"/>
</dbReference>
<dbReference type="GO" id="GO:0005634">
    <property type="term" value="C:nucleus"/>
    <property type="evidence" value="ECO:0007669"/>
    <property type="project" value="TreeGrafter"/>
</dbReference>
<comment type="catalytic activity">
    <reaction evidence="9">
        <text>L-threonyl-[protein] + ATP = O-phospho-L-threonyl-[protein] + ADP + H(+)</text>
        <dbReference type="Rhea" id="RHEA:46608"/>
        <dbReference type="Rhea" id="RHEA-COMP:11060"/>
        <dbReference type="Rhea" id="RHEA-COMP:11605"/>
        <dbReference type="ChEBI" id="CHEBI:15378"/>
        <dbReference type="ChEBI" id="CHEBI:30013"/>
        <dbReference type="ChEBI" id="CHEBI:30616"/>
        <dbReference type="ChEBI" id="CHEBI:61977"/>
        <dbReference type="ChEBI" id="CHEBI:456216"/>
        <dbReference type="EC" id="2.7.11.1"/>
    </reaction>
</comment>
<reference evidence="16" key="1">
    <citation type="journal article" date="2023" name="Mol. Biol. Evol.">
        <title>Third-Generation Sequencing Reveals the Adaptive Role of the Epigenome in Three Deep-Sea Polychaetes.</title>
        <authorList>
            <person name="Perez M."/>
            <person name="Aroh O."/>
            <person name="Sun Y."/>
            <person name="Lan Y."/>
            <person name="Juniper S.K."/>
            <person name="Young C.R."/>
            <person name="Angers B."/>
            <person name="Qian P.Y."/>
        </authorList>
    </citation>
    <scope>NUCLEOTIDE SEQUENCE</scope>
    <source>
        <strain evidence="16">P08H-3</strain>
    </source>
</reference>
<dbReference type="InterPro" id="IPR021133">
    <property type="entry name" value="HEAT_type_2"/>
</dbReference>
<dbReference type="SMART" id="SM01343">
    <property type="entry name" value="FATC"/>
    <property type="match status" value="1"/>
</dbReference>
<dbReference type="InterPro" id="IPR011990">
    <property type="entry name" value="TPR-like_helical_dom_sf"/>
</dbReference>
<evidence type="ECO:0000256" key="5">
    <source>
        <dbReference type="ARBA" id="ARBA00022741"/>
    </source>
</evidence>
<dbReference type="InterPro" id="IPR003152">
    <property type="entry name" value="FATC_dom"/>
</dbReference>
<evidence type="ECO:0000259" key="13">
    <source>
        <dbReference type="PROSITE" id="PS50290"/>
    </source>
</evidence>
<dbReference type="GO" id="GO:0031932">
    <property type="term" value="C:TORC2 complex"/>
    <property type="evidence" value="ECO:0007669"/>
    <property type="project" value="TreeGrafter"/>
</dbReference>
<evidence type="ECO:0000256" key="4">
    <source>
        <dbReference type="ARBA" id="ARBA00022737"/>
    </source>
</evidence>
<keyword evidence="7" id="KW-0067">ATP-binding</keyword>
<dbReference type="GO" id="GO:0045893">
    <property type="term" value="P:positive regulation of DNA-templated transcription"/>
    <property type="evidence" value="ECO:0007669"/>
    <property type="project" value="UniProtKB-ARBA"/>
</dbReference>
<dbReference type="PROSITE" id="PS51189">
    <property type="entry name" value="FAT"/>
    <property type="match status" value="1"/>
</dbReference>
<keyword evidence="4" id="KW-0677">Repeat</keyword>
<dbReference type="GO" id="GO:0005737">
    <property type="term" value="C:cytoplasm"/>
    <property type="evidence" value="ECO:0007669"/>
    <property type="project" value="TreeGrafter"/>
</dbReference>
<dbReference type="InterPro" id="IPR026683">
    <property type="entry name" value="TOR_cat"/>
</dbReference>
<gene>
    <name evidence="16" type="ORF">LSH36_766g03105</name>
</gene>
<dbReference type="PROSITE" id="PS50077">
    <property type="entry name" value="HEAT_REPEAT"/>
    <property type="match status" value="1"/>
</dbReference>
<dbReference type="GO" id="GO:0010605">
    <property type="term" value="P:negative regulation of macromolecule metabolic process"/>
    <property type="evidence" value="ECO:0007669"/>
    <property type="project" value="UniProtKB-ARBA"/>
</dbReference>
<dbReference type="GO" id="GO:0045930">
    <property type="term" value="P:negative regulation of mitotic cell cycle"/>
    <property type="evidence" value="ECO:0007669"/>
    <property type="project" value="UniProtKB-ARBA"/>
</dbReference>
<dbReference type="Gene3D" id="3.30.1010.10">
    <property type="entry name" value="Phosphatidylinositol 3-kinase Catalytic Subunit, Chain A, domain 4"/>
    <property type="match status" value="1"/>
</dbReference>
<dbReference type="InterPro" id="IPR050517">
    <property type="entry name" value="DDR_Repair_Kinase"/>
</dbReference>
<dbReference type="Proteomes" id="UP001208570">
    <property type="component" value="Unassembled WGS sequence"/>
</dbReference>
<dbReference type="SUPFAM" id="SSF47212">
    <property type="entry name" value="FKBP12-rapamycin-binding domain of FKBP-rapamycin-associated protein (FRAP)"/>
    <property type="match status" value="1"/>
</dbReference>
<dbReference type="GO" id="GO:0005524">
    <property type="term" value="F:ATP binding"/>
    <property type="evidence" value="ECO:0007669"/>
    <property type="project" value="UniProtKB-KW"/>
</dbReference>
<dbReference type="InterPro" id="IPR011989">
    <property type="entry name" value="ARM-like"/>
</dbReference>
<comment type="catalytic activity">
    <reaction evidence="10">
        <text>L-seryl-[protein] + ATP = O-phospho-L-seryl-[protein] + ADP + H(+)</text>
        <dbReference type="Rhea" id="RHEA:17989"/>
        <dbReference type="Rhea" id="RHEA-COMP:9863"/>
        <dbReference type="Rhea" id="RHEA-COMP:11604"/>
        <dbReference type="ChEBI" id="CHEBI:15378"/>
        <dbReference type="ChEBI" id="CHEBI:29999"/>
        <dbReference type="ChEBI" id="CHEBI:30616"/>
        <dbReference type="ChEBI" id="CHEBI:83421"/>
        <dbReference type="ChEBI" id="CHEBI:456216"/>
        <dbReference type="EC" id="2.7.11.1"/>
    </reaction>
</comment>
<dbReference type="FunFam" id="1.25.10.10:FF:000094">
    <property type="entry name" value="Serine/threonine-protein kinase mTOR"/>
    <property type="match status" value="1"/>
</dbReference>
<evidence type="ECO:0000313" key="16">
    <source>
        <dbReference type="EMBL" id="KAK2144343.1"/>
    </source>
</evidence>
<feature type="domain" description="FAT" evidence="14">
    <location>
        <begin position="1559"/>
        <end position="2117"/>
    </location>
</feature>
<dbReference type="InterPro" id="IPR018936">
    <property type="entry name" value="PI3/4_kinase_CS"/>
</dbReference>
<dbReference type="FunFam" id="1.20.120.150:FF:000001">
    <property type="entry name" value="Serine/threonine-protein kinase TOR"/>
    <property type="match status" value="1"/>
</dbReference>
<feature type="compositionally biased region" description="Basic residues" evidence="12">
    <location>
        <begin position="1412"/>
        <end position="1421"/>
    </location>
</feature>
<keyword evidence="3" id="KW-0808">Transferase</keyword>
<proteinExistence type="inferred from homology"/>
<dbReference type="GO" id="GO:0004674">
    <property type="term" value="F:protein serine/threonine kinase activity"/>
    <property type="evidence" value="ECO:0007669"/>
    <property type="project" value="UniProtKB-EC"/>
</dbReference>
<dbReference type="Pfam" id="PF23593">
    <property type="entry name" value="HEAT_ATR"/>
    <property type="match status" value="1"/>
</dbReference>
<dbReference type="EMBL" id="JAODUP010000766">
    <property type="protein sequence ID" value="KAK2144343.1"/>
    <property type="molecule type" value="Genomic_DNA"/>
</dbReference>
<dbReference type="SMART" id="SM01345">
    <property type="entry name" value="Rapamycin_bind"/>
    <property type="match status" value="1"/>
</dbReference>
<feature type="domain" description="PI3K/PI4K catalytic" evidence="13">
    <location>
        <begin position="2291"/>
        <end position="2609"/>
    </location>
</feature>
<evidence type="ECO:0000256" key="6">
    <source>
        <dbReference type="ARBA" id="ARBA00022777"/>
    </source>
</evidence>
<evidence type="ECO:0000256" key="10">
    <source>
        <dbReference type="ARBA" id="ARBA00048679"/>
    </source>
</evidence>